<dbReference type="KEGG" id="rfr:Rfer_3903"/>
<proteinExistence type="predicted"/>
<gene>
    <name evidence="1" type="ordered locus">Rfer_3903</name>
</gene>
<dbReference type="EMBL" id="CP000267">
    <property type="protein sequence ID" value="ABD71602.1"/>
    <property type="molecule type" value="Genomic_DNA"/>
</dbReference>
<organism evidence="1 2">
    <name type="scientific">Albidiferax ferrireducens (strain ATCC BAA-621 / DSM 15236 / T118)</name>
    <name type="common">Rhodoferax ferrireducens</name>
    <dbReference type="NCBI Taxonomy" id="338969"/>
    <lineage>
        <taxon>Bacteria</taxon>
        <taxon>Pseudomonadati</taxon>
        <taxon>Pseudomonadota</taxon>
        <taxon>Betaproteobacteria</taxon>
        <taxon>Burkholderiales</taxon>
        <taxon>Comamonadaceae</taxon>
        <taxon>Rhodoferax</taxon>
    </lineage>
</organism>
<reference evidence="2" key="1">
    <citation type="submission" date="2006-02" db="EMBL/GenBank/DDBJ databases">
        <title>Complete sequence of chromosome of Rhodoferax ferrireducens DSM 15236.</title>
        <authorList>
            <person name="Copeland A."/>
            <person name="Lucas S."/>
            <person name="Lapidus A."/>
            <person name="Barry K."/>
            <person name="Detter J.C."/>
            <person name="Glavina del Rio T."/>
            <person name="Hammon N."/>
            <person name="Israni S."/>
            <person name="Pitluck S."/>
            <person name="Brettin T."/>
            <person name="Bruce D."/>
            <person name="Han C."/>
            <person name="Tapia R."/>
            <person name="Gilna P."/>
            <person name="Kiss H."/>
            <person name="Schmutz J."/>
            <person name="Larimer F."/>
            <person name="Land M."/>
            <person name="Kyrpides N."/>
            <person name="Ivanova N."/>
            <person name="Richardson P."/>
        </authorList>
    </citation>
    <scope>NUCLEOTIDE SEQUENCE [LARGE SCALE GENOMIC DNA]</scope>
    <source>
        <strain evidence="2">ATCC BAA-621 / DSM 15236 / T118</strain>
    </source>
</reference>
<protein>
    <submittedName>
        <fullName evidence="1">CRISPR-associated protein, Csd1 family</fullName>
    </submittedName>
</protein>
<dbReference type="NCBIfam" id="TIGR01863">
    <property type="entry name" value="cas_Csd1"/>
    <property type="match status" value="1"/>
</dbReference>
<dbReference type="OrthoDB" id="5389988at2"/>
<evidence type="ECO:0000313" key="1">
    <source>
        <dbReference type="EMBL" id="ABD71602.1"/>
    </source>
</evidence>
<accession>Q21RK1</accession>
<dbReference type="CDD" id="cd09757">
    <property type="entry name" value="Cas8c_I-C"/>
    <property type="match status" value="1"/>
</dbReference>
<evidence type="ECO:0000313" key="2">
    <source>
        <dbReference type="Proteomes" id="UP000008332"/>
    </source>
</evidence>
<dbReference type="eggNOG" id="COG5632">
    <property type="taxonomic scope" value="Bacteria"/>
</dbReference>
<dbReference type="InterPro" id="IPR010144">
    <property type="entry name" value="CRISPR-assoc_prot_Csd1-typ"/>
</dbReference>
<keyword evidence="2" id="KW-1185">Reference proteome</keyword>
<dbReference type="Pfam" id="PF09709">
    <property type="entry name" value="Cas_Csd1"/>
    <property type="match status" value="1"/>
</dbReference>
<dbReference type="RefSeq" id="WP_011466165.1">
    <property type="nucleotide sequence ID" value="NC_007908.1"/>
</dbReference>
<name>Q21RK1_ALBFT</name>
<dbReference type="HOGENOM" id="CLU_016417_0_0_4"/>
<dbReference type="Proteomes" id="UP000008332">
    <property type="component" value="Chromosome"/>
</dbReference>
<sequence length="636" mass="71219">MSWIHKLYETYEQCQGRDMAGEAQLLPVSHAQQQAHIEIALDAQGGFKTARLINKIETYIPATEQSAGRVGTKPPPHPLCDKLQYCALDYPLHGGKKPSFFNEYEGLLNAWCSSEFAHSKAQAVLRYVHGGTLITDLVDAGILHVDANDNLLTRWTGSGPAPELFRMLTPNAGERDQGDAFVRWQVWEQGNPCTAVWEDTSLQKAWAWFDASTKTLKGLCMVTGVGETALAENHPKRIRHAGDGAKLISANDSSGYTFRGRFTDKTGLQACGVGYEVTQKAHNALRWLIHRQAYRNDDQVIVTWAVAGKDVPDPFQDSLALFLSAEEISQADTQSPPTNVGDVGQAFSLRLNRAIAGYRAKLAPTDDVVVLGLDSATPGRMAISFYRELKSSNFFERLQTWHRRSAWMQNFGANRQFIGAPSPRDVAEAAFGRRVDEKLRKSTVERLLPCIIDGQRLPRDLMNSTVRRATNRVGMAHWEWEKTLGIACALFNSYFHERDYQMTLETDRLSRDYLYGRLLALAEHIESRAIYLGGEKRDTTAAKLMQRFADRPASTWRTIELALTPAKSRLRAKQAGFLHKMEVLHDGIVASFQGDDFLDDRKLTGEFLLGYHCQRRELNSPKVDAIASTTEEAIAN</sequence>
<dbReference type="STRING" id="338969.Rfer_3903"/>
<dbReference type="AlphaFoldDB" id="Q21RK1"/>